<dbReference type="GO" id="GO:0046982">
    <property type="term" value="F:protein heterodimerization activity"/>
    <property type="evidence" value="ECO:0007669"/>
    <property type="project" value="InterPro"/>
</dbReference>
<reference evidence="5" key="1">
    <citation type="submission" date="2017-02" db="UniProtKB">
        <authorList>
            <consortium name="WormBaseParasite"/>
        </authorList>
    </citation>
    <scope>IDENTIFICATION</scope>
</reference>
<dbReference type="SUPFAM" id="SSF47113">
    <property type="entry name" value="Histone-fold"/>
    <property type="match status" value="1"/>
</dbReference>
<dbReference type="PANTHER" id="PTHR23428">
    <property type="entry name" value="HISTONE H2B"/>
    <property type="match status" value="1"/>
</dbReference>
<proteinExistence type="inferred from homology"/>
<gene>
    <name evidence="3" type="ORF">ACOC_LOCUS11789</name>
</gene>
<reference evidence="3 4" key="2">
    <citation type="submission" date="2018-11" db="EMBL/GenBank/DDBJ databases">
        <authorList>
            <consortium name="Pathogen Informatics"/>
        </authorList>
    </citation>
    <scope>NUCLEOTIDE SEQUENCE [LARGE SCALE GENOMIC DNA]</scope>
    <source>
        <strain evidence="3 4">Costa Rica</strain>
    </source>
</reference>
<accession>A0A0R3PZ45</accession>
<dbReference type="WBParaSite" id="ACOC_0001178801-mRNA-1">
    <property type="protein sequence ID" value="ACOC_0001178801-mRNA-1"/>
    <property type="gene ID" value="ACOC_0001178801"/>
</dbReference>
<evidence type="ECO:0000256" key="2">
    <source>
        <dbReference type="SAM" id="MobiDB-lite"/>
    </source>
</evidence>
<evidence type="ECO:0000313" key="5">
    <source>
        <dbReference type="WBParaSite" id="ACOC_0001178801-mRNA-1"/>
    </source>
</evidence>
<dbReference type="STRING" id="334426.A0A0R3PZ45"/>
<dbReference type="InterPro" id="IPR009072">
    <property type="entry name" value="Histone-fold"/>
</dbReference>
<protein>
    <submittedName>
        <fullName evidence="5">Histone domain-containing protein</fullName>
    </submittedName>
</protein>
<organism evidence="5">
    <name type="scientific">Angiostrongylus costaricensis</name>
    <name type="common">Nematode worm</name>
    <dbReference type="NCBI Taxonomy" id="334426"/>
    <lineage>
        <taxon>Eukaryota</taxon>
        <taxon>Metazoa</taxon>
        <taxon>Ecdysozoa</taxon>
        <taxon>Nematoda</taxon>
        <taxon>Chromadorea</taxon>
        <taxon>Rhabditida</taxon>
        <taxon>Rhabditina</taxon>
        <taxon>Rhabditomorpha</taxon>
        <taxon>Strongyloidea</taxon>
        <taxon>Metastrongylidae</taxon>
        <taxon>Angiostrongylus</taxon>
    </lineage>
</organism>
<evidence type="ECO:0000313" key="3">
    <source>
        <dbReference type="EMBL" id="VDM63374.1"/>
    </source>
</evidence>
<dbReference type="GO" id="GO:0030527">
    <property type="term" value="F:structural constituent of chromatin"/>
    <property type="evidence" value="ECO:0007669"/>
    <property type="project" value="InterPro"/>
</dbReference>
<name>A0A0R3PZ45_ANGCS</name>
<feature type="compositionally biased region" description="Basic and acidic residues" evidence="2">
    <location>
        <begin position="51"/>
        <end position="73"/>
    </location>
</feature>
<dbReference type="GO" id="GO:0003677">
    <property type="term" value="F:DNA binding"/>
    <property type="evidence" value="ECO:0007669"/>
    <property type="project" value="InterPro"/>
</dbReference>
<dbReference type="EMBL" id="UYYA01004792">
    <property type="protein sequence ID" value="VDM63374.1"/>
    <property type="molecule type" value="Genomic_DNA"/>
</dbReference>
<dbReference type="OrthoDB" id="6507455at2759"/>
<sequence length="86" mass="9691">MGGVKERGQTRAHRSGQCSLSTSFVNDLFERVAAEASRLAQYNKRLTISSRETDPPGRTREARRVRENQGSDQVHIEQVDLTRTSC</sequence>
<dbReference type="Proteomes" id="UP000267027">
    <property type="component" value="Unassembled WGS sequence"/>
</dbReference>
<feature type="region of interest" description="Disordered" evidence="2">
    <location>
        <begin position="47"/>
        <end position="73"/>
    </location>
</feature>
<dbReference type="GO" id="GO:0000786">
    <property type="term" value="C:nucleosome"/>
    <property type="evidence" value="ECO:0007669"/>
    <property type="project" value="InterPro"/>
</dbReference>
<evidence type="ECO:0000313" key="4">
    <source>
        <dbReference type="Proteomes" id="UP000267027"/>
    </source>
</evidence>
<evidence type="ECO:0000256" key="1">
    <source>
        <dbReference type="ARBA" id="ARBA00006846"/>
    </source>
</evidence>
<dbReference type="PRINTS" id="PR00621">
    <property type="entry name" value="HISTONEH2B"/>
</dbReference>
<dbReference type="InterPro" id="IPR000558">
    <property type="entry name" value="Histone_H2B"/>
</dbReference>
<keyword evidence="4" id="KW-1185">Reference proteome</keyword>
<comment type="similarity">
    <text evidence="1">Belongs to the histone H2B family.</text>
</comment>
<dbReference type="Gene3D" id="1.10.20.10">
    <property type="entry name" value="Histone, subunit A"/>
    <property type="match status" value="1"/>
</dbReference>
<dbReference type="AlphaFoldDB" id="A0A0R3PZ45"/>